<accession>A0ABN2XU50</accession>
<keyword evidence="1" id="KW-0479">Metal-binding</keyword>
<gene>
    <name evidence="3" type="ORF">GCM10009802_15790</name>
</gene>
<dbReference type="RefSeq" id="WP_344289074.1">
    <property type="nucleotide sequence ID" value="NZ_BAAAPF010000028.1"/>
</dbReference>
<evidence type="ECO:0000313" key="4">
    <source>
        <dbReference type="Proteomes" id="UP001500443"/>
    </source>
</evidence>
<dbReference type="Pfam" id="PF04434">
    <property type="entry name" value="SWIM"/>
    <property type="match status" value="1"/>
</dbReference>
<keyword evidence="1" id="KW-0863">Zinc-finger</keyword>
<dbReference type="InterPro" id="IPR007527">
    <property type="entry name" value="Znf_SWIM"/>
</dbReference>
<sequence>MHLNDGMQMAMPSEKSLLRLAGSRSYARGEGYVDAVDRLRVDEEGTVTARVSGTDVYQVTLWLGAFGTDGAEGEDADFDGACDCPYGQEGHFCKHCVAVGLALIHGARARRVPAPRTDDVLDQWLQARDRGKLLALVRERIAQDGAWREALALRAELAQAVRGGSGEGAGAAAGLRERILGLVDAQEFSRYGYVEYADAHAYGDRIAEAAAGLAELTEAGRADRAVALAREAIEAAVGAYDAVDDSSGHVGGAIDELAAAHAAACAVTRPDPIETARWLTARMLGDDYGTPEWDLADYRDALGAAGLAEVRRLADQAHAADPSGWAPRALLESLHRAEGDVDALVALYAVDLAPGGWSHVRIARVLDEAGRRGEALDWAERGLRATAGERHVHHELLDYLTRRYTQAGRHTDAAALRRDRFHTELTLDTWRGLRTAAAAAGCWDGPDGDRATALAALRAAARTTREEAADGRTAAAAGVASAGSALIDVLIDEGELDEAWHAAENLASRAQWLALADASARARPADAARAYLREVDERKRHTGDANYHEIATLLDKARACHQRTGTTGDFSRYTERLRTEQKRKRNLMRILDQHGL</sequence>
<keyword evidence="1" id="KW-0862">Zinc</keyword>
<evidence type="ECO:0000313" key="3">
    <source>
        <dbReference type="EMBL" id="GAA2115708.1"/>
    </source>
</evidence>
<comment type="caution">
    <text evidence="3">The sequence shown here is derived from an EMBL/GenBank/DDBJ whole genome shotgun (WGS) entry which is preliminary data.</text>
</comment>
<protein>
    <submittedName>
        <fullName evidence="3">SWIM zinc finger family protein</fullName>
    </submittedName>
</protein>
<name>A0ABN2XU50_9ACTN</name>
<evidence type="ECO:0000256" key="1">
    <source>
        <dbReference type="PROSITE-ProRule" id="PRU00325"/>
    </source>
</evidence>
<reference evidence="3 4" key="1">
    <citation type="journal article" date="2019" name="Int. J. Syst. Evol. Microbiol.">
        <title>The Global Catalogue of Microorganisms (GCM) 10K type strain sequencing project: providing services to taxonomists for standard genome sequencing and annotation.</title>
        <authorList>
            <consortium name="The Broad Institute Genomics Platform"/>
            <consortium name="The Broad Institute Genome Sequencing Center for Infectious Disease"/>
            <person name="Wu L."/>
            <person name="Ma J."/>
        </authorList>
    </citation>
    <scope>NUCLEOTIDE SEQUENCE [LARGE SCALE GENOMIC DNA]</scope>
    <source>
        <strain evidence="3 4">JCM 15481</strain>
    </source>
</reference>
<organism evidence="3 4">
    <name type="scientific">Streptomyces synnematoformans</name>
    <dbReference type="NCBI Taxonomy" id="415721"/>
    <lineage>
        <taxon>Bacteria</taxon>
        <taxon>Bacillati</taxon>
        <taxon>Actinomycetota</taxon>
        <taxon>Actinomycetes</taxon>
        <taxon>Kitasatosporales</taxon>
        <taxon>Streptomycetaceae</taxon>
        <taxon>Streptomyces</taxon>
    </lineage>
</organism>
<feature type="domain" description="SWIM-type" evidence="2">
    <location>
        <begin position="57"/>
        <end position="104"/>
    </location>
</feature>
<evidence type="ECO:0000259" key="2">
    <source>
        <dbReference type="PROSITE" id="PS50966"/>
    </source>
</evidence>
<keyword evidence="4" id="KW-1185">Reference proteome</keyword>
<proteinExistence type="predicted"/>
<dbReference type="Proteomes" id="UP001500443">
    <property type="component" value="Unassembled WGS sequence"/>
</dbReference>
<dbReference type="EMBL" id="BAAAPF010000028">
    <property type="protein sequence ID" value="GAA2115708.1"/>
    <property type="molecule type" value="Genomic_DNA"/>
</dbReference>
<dbReference type="PROSITE" id="PS50966">
    <property type="entry name" value="ZF_SWIM"/>
    <property type="match status" value="1"/>
</dbReference>